<gene>
    <name evidence="1" type="ORF">M406DRAFT_327661</name>
</gene>
<name>A0A9P4YA86_CRYP1</name>
<evidence type="ECO:0000313" key="2">
    <source>
        <dbReference type="Proteomes" id="UP000803844"/>
    </source>
</evidence>
<evidence type="ECO:0000313" key="1">
    <source>
        <dbReference type="EMBL" id="KAF3769274.1"/>
    </source>
</evidence>
<organism evidence="1 2">
    <name type="scientific">Cryphonectria parasitica (strain ATCC 38755 / EP155)</name>
    <dbReference type="NCBI Taxonomy" id="660469"/>
    <lineage>
        <taxon>Eukaryota</taxon>
        <taxon>Fungi</taxon>
        <taxon>Dikarya</taxon>
        <taxon>Ascomycota</taxon>
        <taxon>Pezizomycotina</taxon>
        <taxon>Sordariomycetes</taxon>
        <taxon>Sordariomycetidae</taxon>
        <taxon>Diaporthales</taxon>
        <taxon>Cryphonectriaceae</taxon>
        <taxon>Cryphonectria-Endothia species complex</taxon>
        <taxon>Cryphonectria</taxon>
    </lineage>
</organism>
<dbReference type="GeneID" id="63837372"/>
<comment type="caution">
    <text evidence="1">The sequence shown here is derived from an EMBL/GenBank/DDBJ whole genome shotgun (WGS) entry which is preliminary data.</text>
</comment>
<dbReference type="AlphaFoldDB" id="A0A9P4YA86"/>
<reference evidence="1" key="1">
    <citation type="journal article" date="2020" name="Phytopathology">
        <title>Genome sequence of the chestnut blight fungus Cryphonectria parasitica EP155: A fundamental resource for an archetypical invasive plant pathogen.</title>
        <authorList>
            <person name="Crouch J.A."/>
            <person name="Dawe A."/>
            <person name="Aerts A."/>
            <person name="Barry K."/>
            <person name="Churchill A.C.L."/>
            <person name="Grimwood J."/>
            <person name="Hillman B."/>
            <person name="Milgroom M.G."/>
            <person name="Pangilinan J."/>
            <person name="Smith M."/>
            <person name="Salamov A."/>
            <person name="Schmutz J."/>
            <person name="Yadav J."/>
            <person name="Grigoriev I.V."/>
            <person name="Nuss D."/>
        </authorList>
    </citation>
    <scope>NUCLEOTIDE SEQUENCE</scope>
    <source>
        <strain evidence="1">EP155</strain>
    </source>
</reference>
<protein>
    <submittedName>
        <fullName evidence="1">Uncharacterized protein</fullName>
    </submittedName>
</protein>
<keyword evidence="2" id="KW-1185">Reference proteome</keyword>
<dbReference type="Proteomes" id="UP000803844">
    <property type="component" value="Unassembled WGS sequence"/>
</dbReference>
<dbReference type="EMBL" id="MU032345">
    <property type="protein sequence ID" value="KAF3769274.1"/>
    <property type="molecule type" value="Genomic_DNA"/>
</dbReference>
<proteinExistence type="predicted"/>
<dbReference type="RefSeq" id="XP_040780235.1">
    <property type="nucleotide sequence ID" value="XM_040920243.1"/>
</dbReference>
<sequence>MTTTTTAAATTTTAAAAAGGPALVVPGAAAPPGAISNAMQEFLRKNPGLAHEGTTRDAAAREHFGRAVYEFYDQNSEWVITRRAMAPAARPGGMPVRIPGGPQRRRLCTFCQRQVNDFSRHNLENHTRDPVKKKYCPYWGCDWTGLRDGTIPIDEHLACRHFDFRNTAGRGGALGDTSARPPVLRHLNMAALAEVARRGHATAAGLMSERARLLGLLRARGTFCPALEHNVFNQTLLPPHADADVDLMKKDERIEYVVALRTEVAAWRSRIHDANLMLAQ</sequence>
<accession>A0A9P4YA86</accession>